<dbReference type="InterPro" id="IPR022085">
    <property type="entry name" value="OpdG"/>
</dbReference>
<accession>A0A6A6RMD0</accession>
<evidence type="ECO:0000313" key="2">
    <source>
        <dbReference type="Proteomes" id="UP000799753"/>
    </source>
</evidence>
<dbReference type="OrthoDB" id="3350591at2759"/>
<reference evidence="1" key="1">
    <citation type="journal article" date="2020" name="Stud. Mycol.">
        <title>101 Dothideomycetes genomes: a test case for predicting lifestyles and emergence of pathogens.</title>
        <authorList>
            <person name="Haridas S."/>
            <person name="Albert R."/>
            <person name="Binder M."/>
            <person name="Bloem J."/>
            <person name="Labutti K."/>
            <person name="Salamov A."/>
            <person name="Andreopoulos B."/>
            <person name="Baker S."/>
            <person name="Barry K."/>
            <person name="Bills G."/>
            <person name="Bluhm B."/>
            <person name="Cannon C."/>
            <person name="Castanera R."/>
            <person name="Culley D."/>
            <person name="Daum C."/>
            <person name="Ezra D."/>
            <person name="Gonzalez J."/>
            <person name="Henrissat B."/>
            <person name="Kuo A."/>
            <person name="Liang C."/>
            <person name="Lipzen A."/>
            <person name="Lutzoni F."/>
            <person name="Magnuson J."/>
            <person name="Mondo S."/>
            <person name="Nolan M."/>
            <person name="Ohm R."/>
            <person name="Pangilinan J."/>
            <person name="Park H.-J."/>
            <person name="Ramirez L."/>
            <person name="Alfaro M."/>
            <person name="Sun H."/>
            <person name="Tritt A."/>
            <person name="Yoshinaga Y."/>
            <person name="Zwiers L.-H."/>
            <person name="Turgeon B."/>
            <person name="Goodwin S."/>
            <person name="Spatafora J."/>
            <person name="Crous P."/>
            <person name="Grigoriev I."/>
        </authorList>
    </citation>
    <scope>NUCLEOTIDE SEQUENCE</scope>
    <source>
        <strain evidence="1">CBS 473.64</strain>
    </source>
</reference>
<proteinExistence type="predicted"/>
<name>A0A6A6RMD0_9PLEO</name>
<organism evidence="1 2">
    <name type="scientific">Massarina eburnea CBS 473.64</name>
    <dbReference type="NCBI Taxonomy" id="1395130"/>
    <lineage>
        <taxon>Eukaryota</taxon>
        <taxon>Fungi</taxon>
        <taxon>Dikarya</taxon>
        <taxon>Ascomycota</taxon>
        <taxon>Pezizomycotina</taxon>
        <taxon>Dothideomycetes</taxon>
        <taxon>Pleosporomycetidae</taxon>
        <taxon>Pleosporales</taxon>
        <taxon>Massarineae</taxon>
        <taxon>Massarinaceae</taxon>
        <taxon>Massarina</taxon>
    </lineage>
</organism>
<dbReference type="EMBL" id="MU006798">
    <property type="protein sequence ID" value="KAF2636432.1"/>
    <property type="molecule type" value="Genomic_DNA"/>
</dbReference>
<dbReference type="PANTHER" id="PTHR38797:SF4">
    <property type="entry name" value="NUCLEAR PORE COMPLEX PROTEIN NUP85"/>
    <property type="match status" value="1"/>
</dbReference>
<dbReference type="InterPro" id="IPR053204">
    <property type="entry name" value="Oxopyrrolidines_Biosynth-assoc"/>
</dbReference>
<gene>
    <name evidence="1" type="ORF">P280DRAFT_459804</name>
</gene>
<dbReference type="PANTHER" id="PTHR38797">
    <property type="entry name" value="NUCLEAR PORE COMPLEX PROTEIN NUP85-RELATED"/>
    <property type="match status" value="1"/>
</dbReference>
<protein>
    <submittedName>
        <fullName evidence="1">Uncharacterized protein</fullName>
    </submittedName>
</protein>
<keyword evidence="2" id="KW-1185">Reference proteome</keyword>
<dbReference type="Pfam" id="PF12311">
    <property type="entry name" value="DUF3632"/>
    <property type="match status" value="1"/>
</dbReference>
<evidence type="ECO:0000313" key="1">
    <source>
        <dbReference type="EMBL" id="KAF2636432.1"/>
    </source>
</evidence>
<dbReference type="AlphaFoldDB" id="A0A6A6RMD0"/>
<sequence length="285" mass="32393">MALHLTLADPEPWAIEQQIFNLLSSYLQPTSTTPSADAARSFDALLPDHRADDGSDKESTRDFLWNAWEAVHKIAQQIPDDHSAHERLAQFLLALKQVRSDPPSVTMGNWGTFSLWEDLPGFVSTLREVVDRASGAEYRNLNAYLARVFRDGTADTSFWALRHINRAVGYDYDYNKLGKKGKPTVIREFGLPIDDNAIQGAGIWIEVAGEAIWKACRDNGDGPASTNADDWTFENGFFLKRWQFWVERYAELLELQGVDDGNVVSEVWREKAEKTKRLMEEIQTR</sequence>
<dbReference type="Proteomes" id="UP000799753">
    <property type="component" value="Unassembled WGS sequence"/>
</dbReference>